<dbReference type="SUPFAM" id="SSF53474">
    <property type="entry name" value="alpha/beta-Hydrolases"/>
    <property type="match status" value="1"/>
</dbReference>
<dbReference type="InterPro" id="IPR029058">
    <property type="entry name" value="AB_hydrolase_fold"/>
</dbReference>
<sequence>MGLFQCHIFSKELDRNTSFYVALPEPGEGEAKDRVERNYQVLYLLPGVQCDHTKWMRRIPIEWIAQGCQMAVVLPDAGSEVEEQEEFSRYVKKELPQIVRMYFGLD</sequence>
<dbReference type="OrthoDB" id="9803578at2"/>
<dbReference type="KEGG" id="arf:AR1Y2_3425"/>
<dbReference type="Proteomes" id="UP000298653">
    <property type="component" value="Chromosome"/>
</dbReference>
<gene>
    <name evidence="1" type="ORF">AR1Y2_3425</name>
</gene>
<name>A0A4P8INW4_9FIRM</name>
<proteinExistence type="predicted"/>
<reference evidence="1 2" key="1">
    <citation type="submission" date="2019-05" db="EMBL/GenBank/DDBJ databases">
        <title>Complete genome sequencing of Anaerostipes rhamnosivorans.</title>
        <authorList>
            <person name="Bui T.P.N."/>
            <person name="de Vos W.M."/>
        </authorList>
    </citation>
    <scope>NUCLEOTIDE SEQUENCE [LARGE SCALE GENOMIC DNA]</scope>
    <source>
        <strain evidence="1 2">1y2</strain>
    </source>
</reference>
<dbReference type="EMBL" id="CP040058">
    <property type="protein sequence ID" value="QCP36879.1"/>
    <property type="molecule type" value="Genomic_DNA"/>
</dbReference>
<organism evidence="1 2">
    <name type="scientific">Anaerostipes rhamnosivorans</name>
    <dbReference type="NCBI Taxonomy" id="1229621"/>
    <lineage>
        <taxon>Bacteria</taxon>
        <taxon>Bacillati</taxon>
        <taxon>Bacillota</taxon>
        <taxon>Clostridia</taxon>
        <taxon>Lachnospirales</taxon>
        <taxon>Lachnospiraceae</taxon>
        <taxon>Anaerostipes</taxon>
    </lineage>
</organism>
<evidence type="ECO:0000313" key="1">
    <source>
        <dbReference type="EMBL" id="QCP36879.1"/>
    </source>
</evidence>
<keyword evidence="2" id="KW-1185">Reference proteome</keyword>
<accession>A0A4P8INW4</accession>
<dbReference type="RefSeq" id="WP_137330041.1">
    <property type="nucleotide sequence ID" value="NZ_CP040058.1"/>
</dbReference>
<dbReference type="Gene3D" id="3.40.50.1820">
    <property type="entry name" value="alpha/beta hydrolase"/>
    <property type="match status" value="1"/>
</dbReference>
<evidence type="ECO:0000313" key="2">
    <source>
        <dbReference type="Proteomes" id="UP000298653"/>
    </source>
</evidence>
<protein>
    <submittedName>
        <fullName evidence="1">Putative esterase</fullName>
    </submittedName>
</protein>
<dbReference type="AlphaFoldDB" id="A0A4P8INW4"/>